<feature type="domain" description="ATP-grasp" evidence="16">
    <location>
        <begin position="117"/>
        <end position="344"/>
    </location>
</feature>
<comment type="cofactor">
    <cofactor evidence="14">
        <name>Mg(2+)</name>
        <dbReference type="ChEBI" id="CHEBI:18420"/>
    </cofactor>
    <text evidence="14">Binds 1 Mg(2+) ion per subunit.</text>
</comment>
<dbReference type="AlphaFoldDB" id="A0A7J8GMR7"/>
<dbReference type="InterPro" id="IPR005811">
    <property type="entry name" value="SUCC_ACL_C"/>
</dbReference>
<dbReference type="Gene3D" id="3.30.470.20">
    <property type="entry name" value="ATP-grasp fold, B domain"/>
    <property type="match status" value="1"/>
</dbReference>
<dbReference type="HAMAP" id="MF_00558">
    <property type="entry name" value="Succ_CoA_beta"/>
    <property type="match status" value="1"/>
</dbReference>
<dbReference type="InterPro" id="IPR011761">
    <property type="entry name" value="ATP-grasp"/>
</dbReference>
<evidence type="ECO:0000256" key="13">
    <source>
        <dbReference type="ARBA" id="ARBA00054304"/>
    </source>
</evidence>
<keyword evidence="8 14" id="KW-0460">Magnesium</keyword>
<evidence type="ECO:0000256" key="2">
    <source>
        <dbReference type="ARBA" id="ARBA00005064"/>
    </source>
</evidence>
<accession>A0A7J8GMR7</accession>
<comment type="caution">
    <text evidence="17">The sequence shown here is derived from an EMBL/GenBank/DDBJ whole genome shotgun (WGS) entry which is preliminary data.</text>
</comment>
<dbReference type="Pfam" id="PF08442">
    <property type="entry name" value="ATP-grasp_2"/>
    <property type="match status" value="1"/>
</dbReference>
<dbReference type="InterPro" id="IPR017866">
    <property type="entry name" value="Succ-CoA_synthase_bsu_CS"/>
</dbReference>
<sequence length="519" mass="57062">MPSASHHDSHPNSRPRRPRLCACRHSARGPGEPLHSKKWRRSERKLHRPSPRTKLELQLKHRQIDGKKQQKSSLENHIMRDTDSIPVLGSSGLFNNHGLQVQQQQQRNLSLHEYMSMELLQEAGVAIPKGHVAKSPDEAYAIAKKLGSKDVVIKAQVLAGGRGKGTFESGLKGGVKIVFSPEEAKAVSSQMIGKKLFTKQTGEKGRICNQVLVCERRYPRREYYFAITMERSFQGPVLIGSSQGGVNIEDVAAETPEAIVKEPIDIVEGIKKEQAVRLAQKMGFPPNVVDSAAENMVKLYNLFLKYDATMVEINPMVEDSDGAVLCMDAKINFDSNSAYRQKKIFDLQDWTQEDERDKDAAKADINYIGLDGNIGCLVNGAGLAMATMDIIKLHGGTPANFLDVGGGATVHQVTEAFKLITSDKKVLAILVNIFGGIMRCDVIAQGIVMAVKDLDIKIPIVVRLQGTRVDDAKALITDSGLKILACDDLDEAAKMVVKLSEIVNLAKQAQVDVKFQLPI</sequence>
<dbReference type="InParanoid" id="A0A7J8GMR7"/>
<keyword evidence="5 14" id="KW-0479">Metal-binding</keyword>
<dbReference type="EMBL" id="JACASF010000009">
    <property type="protein sequence ID" value="KAF6461081.1"/>
    <property type="molecule type" value="Genomic_DNA"/>
</dbReference>
<evidence type="ECO:0000313" key="18">
    <source>
        <dbReference type="Proteomes" id="UP000550707"/>
    </source>
</evidence>
<dbReference type="InterPro" id="IPR005809">
    <property type="entry name" value="Succ_CoA_ligase-like_bsu"/>
</dbReference>
<dbReference type="UniPathway" id="UPA00223">
    <property type="reaction ID" value="UER00999"/>
</dbReference>
<reference evidence="17 18" key="1">
    <citation type="journal article" date="2020" name="Nature">
        <title>Six reference-quality genomes reveal evolution of bat adaptations.</title>
        <authorList>
            <person name="Jebb D."/>
            <person name="Huang Z."/>
            <person name="Pippel M."/>
            <person name="Hughes G.M."/>
            <person name="Lavrichenko K."/>
            <person name="Devanna P."/>
            <person name="Winkler S."/>
            <person name="Jermiin L.S."/>
            <person name="Skirmuntt E.C."/>
            <person name="Katzourakis A."/>
            <person name="Burkitt-Gray L."/>
            <person name="Ray D.A."/>
            <person name="Sullivan K.A.M."/>
            <person name="Roscito J.G."/>
            <person name="Kirilenko B.M."/>
            <person name="Davalos L.M."/>
            <person name="Corthals A.P."/>
            <person name="Power M.L."/>
            <person name="Jones G."/>
            <person name="Ransome R.D."/>
            <person name="Dechmann D.K.N."/>
            <person name="Locatelli A.G."/>
            <person name="Puechmaille S.J."/>
            <person name="Fedrigo O."/>
            <person name="Jarvis E.D."/>
            <person name="Hiller M."/>
            <person name="Vernes S.C."/>
            <person name="Myers E.W."/>
            <person name="Teeling E.C."/>
        </authorList>
    </citation>
    <scope>NUCLEOTIDE SEQUENCE [LARGE SCALE GENOMIC DNA]</scope>
    <source>
        <strain evidence="17">MMolMol1</strain>
        <tissue evidence="17">Muscle</tissue>
    </source>
</reference>
<evidence type="ECO:0000256" key="11">
    <source>
        <dbReference type="ARBA" id="ARBA00038794"/>
    </source>
</evidence>
<feature type="binding site" evidence="14">
    <location>
        <position position="154"/>
    </location>
    <ligand>
        <name>ATP</name>
        <dbReference type="ChEBI" id="CHEBI:30616"/>
    </ligand>
</feature>
<dbReference type="PANTHER" id="PTHR11815">
    <property type="entry name" value="SUCCINYL-COA SYNTHETASE BETA CHAIN"/>
    <property type="match status" value="1"/>
</dbReference>
<organism evidence="17 18">
    <name type="scientific">Molossus molossus</name>
    <name type="common">Pallas' mastiff bat</name>
    <name type="synonym">Vespertilio molossus</name>
    <dbReference type="NCBI Taxonomy" id="27622"/>
    <lineage>
        <taxon>Eukaryota</taxon>
        <taxon>Metazoa</taxon>
        <taxon>Chordata</taxon>
        <taxon>Craniata</taxon>
        <taxon>Vertebrata</taxon>
        <taxon>Euteleostomi</taxon>
        <taxon>Mammalia</taxon>
        <taxon>Eutheria</taxon>
        <taxon>Laurasiatheria</taxon>
        <taxon>Chiroptera</taxon>
        <taxon>Yangochiroptera</taxon>
        <taxon>Molossidae</taxon>
        <taxon>Molossus</taxon>
    </lineage>
</organism>
<evidence type="ECO:0000256" key="7">
    <source>
        <dbReference type="ARBA" id="ARBA00022840"/>
    </source>
</evidence>
<keyword evidence="6 14" id="KW-0547">Nucleotide-binding</keyword>
<feature type="binding site" evidence="14">
    <location>
        <position position="379"/>
    </location>
    <ligand>
        <name>substrate</name>
        <note>ligand shared with subunit alpha</note>
    </ligand>
</feature>
<dbReference type="NCBIfam" id="NF001913">
    <property type="entry name" value="PRK00696.1"/>
    <property type="match status" value="1"/>
</dbReference>
<comment type="function">
    <text evidence="13 14">ATP-specific succinyl-CoA synthetase functions in the citric acid cycle (TCA), coupling the hydrolysis of succinyl-CoA to the synthesis of ATP and thus represents the only step of substrate-level phosphorylation in the TCA. The beta subunit provides nucleotide specificity of the enzyme and binds the substrate succinate, while the binding sites for coenzyme A and phosphate are found in the alpha subunit.</text>
</comment>
<dbReference type="SUPFAM" id="SSF56059">
    <property type="entry name" value="Glutathione synthetase ATP-binding domain-like"/>
    <property type="match status" value="1"/>
</dbReference>
<comment type="pathway">
    <text evidence="2 14">Carbohydrate metabolism; tricarboxylic acid cycle; succinate from succinyl-CoA (ligase route): step 1/1.</text>
</comment>
<evidence type="ECO:0000256" key="12">
    <source>
        <dbReference type="ARBA" id="ARBA00050456"/>
    </source>
</evidence>
<dbReference type="InterPro" id="IPR013815">
    <property type="entry name" value="ATP_grasp_subdomain_1"/>
</dbReference>
<comment type="catalytic activity">
    <reaction evidence="12 14">
        <text>succinate + ATP + CoA = succinyl-CoA + ADP + phosphate</text>
        <dbReference type="Rhea" id="RHEA:17661"/>
        <dbReference type="ChEBI" id="CHEBI:30031"/>
        <dbReference type="ChEBI" id="CHEBI:30616"/>
        <dbReference type="ChEBI" id="CHEBI:43474"/>
        <dbReference type="ChEBI" id="CHEBI:57287"/>
        <dbReference type="ChEBI" id="CHEBI:57292"/>
        <dbReference type="ChEBI" id="CHEBI:456216"/>
        <dbReference type="EC" id="6.2.1.5"/>
    </reaction>
</comment>
<dbReference type="InterPro" id="IPR034723">
    <property type="entry name" value="Succ_CoA_betaA_euk"/>
</dbReference>
<gene>
    <name evidence="14" type="primary">SUCLA2</name>
    <name evidence="17" type="ORF">HJG59_017606</name>
</gene>
<evidence type="ECO:0000256" key="8">
    <source>
        <dbReference type="ARBA" id="ARBA00022842"/>
    </source>
</evidence>
<evidence type="ECO:0000313" key="17">
    <source>
        <dbReference type="EMBL" id="KAF6461081.1"/>
    </source>
</evidence>
<dbReference type="EC" id="6.2.1.5" evidence="14"/>
<dbReference type="FunCoup" id="A0A7J8GMR7">
    <property type="interactions" value="2263"/>
</dbReference>
<dbReference type="PANTHER" id="PTHR11815:SF1">
    <property type="entry name" value="SUCCINATE--COA LIGASE [ADP-FORMING] SUBUNIT BETA, MITOCHONDRIAL"/>
    <property type="match status" value="1"/>
</dbReference>
<feature type="binding site" evidence="14">
    <location>
        <begin position="161"/>
        <end position="163"/>
    </location>
    <ligand>
        <name>ATP</name>
        <dbReference type="ChEBI" id="CHEBI:30616"/>
    </ligand>
</feature>
<dbReference type="SUPFAM" id="SSF52210">
    <property type="entry name" value="Succinyl-CoA synthetase domains"/>
    <property type="match status" value="1"/>
</dbReference>
<dbReference type="Gene3D" id="3.40.50.261">
    <property type="entry name" value="Succinyl-CoA synthetase domains"/>
    <property type="match status" value="1"/>
</dbReference>
<dbReference type="GO" id="GO:0005524">
    <property type="term" value="F:ATP binding"/>
    <property type="evidence" value="ECO:0007669"/>
    <property type="project" value="UniProtKB-UniRule"/>
</dbReference>
<dbReference type="Gene3D" id="3.30.1490.20">
    <property type="entry name" value="ATP-grasp fold, A domain"/>
    <property type="match status" value="1"/>
</dbReference>
<feature type="binding site" evidence="14">
    <location>
        <begin position="436"/>
        <end position="438"/>
    </location>
    <ligand>
        <name>substrate</name>
        <note>ligand shared with subunit alpha</note>
    </ligand>
</feature>
<dbReference type="FunFam" id="3.40.50.261:FF:000001">
    <property type="entry name" value="Succinate--CoA ligase [ADP-forming] subunit beta"/>
    <property type="match status" value="1"/>
</dbReference>
<dbReference type="GO" id="GO:0042709">
    <property type="term" value="C:succinate-CoA ligase complex"/>
    <property type="evidence" value="ECO:0007669"/>
    <property type="project" value="TreeGrafter"/>
</dbReference>
<dbReference type="GO" id="GO:0000287">
    <property type="term" value="F:magnesium ion binding"/>
    <property type="evidence" value="ECO:0007669"/>
    <property type="project" value="UniProtKB-UniRule"/>
</dbReference>
<dbReference type="HAMAP" id="MF_03220">
    <property type="entry name" value="Succ_CoA_betaA_euk"/>
    <property type="match status" value="1"/>
</dbReference>
<keyword evidence="7 14" id="KW-0067">ATP-binding</keyword>
<comment type="similarity">
    <text evidence="14">Belongs to the succinate/malate CoA ligase beta subunit family. ATP-specific subunit beta subfamily.</text>
</comment>
<dbReference type="PROSITE" id="PS50975">
    <property type="entry name" value="ATP_GRASP"/>
    <property type="match status" value="1"/>
</dbReference>
<keyword evidence="18" id="KW-1185">Reference proteome</keyword>
<evidence type="ECO:0000256" key="9">
    <source>
        <dbReference type="ARBA" id="ARBA00022946"/>
    </source>
</evidence>
<feature type="site" description="Important for substrate specificity" evidence="14">
    <location>
        <position position="218"/>
    </location>
</feature>
<keyword evidence="3 14" id="KW-0816">Tricarboxylic acid cycle</keyword>
<feature type="binding site" evidence="14">
    <location>
        <position position="328"/>
    </location>
    <ligand>
        <name>Mg(2+)</name>
        <dbReference type="ChEBI" id="CHEBI:18420"/>
    </ligand>
</feature>
<evidence type="ECO:0000256" key="1">
    <source>
        <dbReference type="ARBA" id="ARBA00004173"/>
    </source>
</evidence>
<evidence type="ECO:0000256" key="10">
    <source>
        <dbReference type="ARBA" id="ARBA00023128"/>
    </source>
</evidence>
<dbReference type="InterPro" id="IPR016102">
    <property type="entry name" value="Succinyl-CoA_synth-like"/>
</dbReference>
<protein>
    <recommendedName>
        <fullName evidence="14">Succinate--CoA ligase [ADP-forming] subunit beta, mitochondrial</fullName>
        <ecNumber evidence="14">6.2.1.5</ecNumber>
    </recommendedName>
    <alternativeName>
        <fullName evidence="14">ATP-specific succinyl-CoA synthetase subunit beta</fullName>
        <shortName evidence="14">A-SCS</shortName>
    </alternativeName>
    <alternativeName>
        <fullName evidence="14">Succinyl-CoA synthetase beta-A chain</fullName>
        <shortName evidence="14">SCS-betaA</shortName>
    </alternativeName>
</protein>
<evidence type="ECO:0000256" key="6">
    <source>
        <dbReference type="ARBA" id="ARBA00022741"/>
    </source>
</evidence>
<keyword evidence="9" id="KW-0809">Transit peptide</keyword>
<dbReference type="GO" id="GO:0006099">
    <property type="term" value="P:tricarboxylic acid cycle"/>
    <property type="evidence" value="ECO:0007669"/>
    <property type="project" value="UniProtKB-UniRule"/>
</dbReference>
<dbReference type="FunFam" id="3.30.470.20:FF:000002">
    <property type="entry name" value="Succinate--CoA ligase [ADP-forming] subunit beta"/>
    <property type="match status" value="1"/>
</dbReference>
<dbReference type="GO" id="GO:0006104">
    <property type="term" value="P:succinyl-CoA metabolic process"/>
    <property type="evidence" value="ECO:0007669"/>
    <property type="project" value="TreeGrafter"/>
</dbReference>
<evidence type="ECO:0000256" key="14">
    <source>
        <dbReference type="HAMAP-Rule" id="MF_03220"/>
    </source>
</evidence>
<dbReference type="GO" id="GO:0005739">
    <property type="term" value="C:mitochondrion"/>
    <property type="evidence" value="ECO:0007669"/>
    <property type="project" value="UniProtKB-SubCell"/>
</dbReference>
<dbReference type="Proteomes" id="UP000550707">
    <property type="component" value="Unassembled WGS sequence"/>
</dbReference>
<dbReference type="Pfam" id="PF00549">
    <property type="entry name" value="Ligase_CoA"/>
    <property type="match status" value="1"/>
</dbReference>
<dbReference type="FunFam" id="3.30.1490.20:FF:000040">
    <property type="entry name" value="Succinate--CoA ligase [ADP-forming] subunit beta mitochondrial"/>
    <property type="match status" value="1"/>
</dbReference>
<comment type="subcellular location">
    <subcellularLocation>
        <location evidence="1 14">Mitochondrion</location>
    </subcellularLocation>
</comment>
<feature type="region of interest" description="Disordered" evidence="15">
    <location>
        <begin position="1"/>
        <end position="54"/>
    </location>
</feature>
<feature type="compositionally biased region" description="Basic residues" evidence="15">
    <location>
        <begin position="36"/>
        <end position="51"/>
    </location>
</feature>
<evidence type="ECO:0000256" key="3">
    <source>
        <dbReference type="ARBA" id="ARBA00022532"/>
    </source>
</evidence>
<evidence type="ECO:0000256" key="4">
    <source>
        <dbReference type="ARBA" id="ARBA00022598"/>
    </source>
</evidence>
<proteinExistence type="inferred from homology"/>
<evidence type="ECO:0000259" key="16">
    <source>
        <dbReference type="PROSITE" id="PS50975"/>
    </source>
</evidence>
<feature type="binding site" evidence="14">
    <location>
        <position position="314"/>
    </location>
    <ligand>
        <name>Mg(2+)</name>
        <dbReference type="ChEBI" id="CHEBI:18420"/>
    </ligand>
</feature>
<feature type="compositionally biased region" description="Basic and acidic residues" evidence="15">
    <location>
        <begin position="1"/>
        <end position="11"/>
    </location>
</feature>
<keyword evidence="4 14" id="KW-0436">Ligase</keyword>
<dbReference type="PROSITE" id="PS01217">
    <property type="entry name" value="SUCCINYL_COA_LIG_3"/>
    <property type="match status" value="1"/>
</dbReference>
<dbReference type="GO" id="GO:0004775">
    <property type="term" value="F:succinate-CoA ligase (ADP-forming) activity"/>
    <property type="evidence" value="ECO:0007669"/>
    <property type="project" value="UniProtKB-UniRule"/>
</dbReference>
<keyword evidence="10 14" id="KW-0496">Mitochondrion</keyword>
<dbReference type="NCBIfam" id="TIGR01016">
    <property type="entry name" value="sucCoAbeta"/>
    <property type="match status" value="1"/>
</dbReference>
<evidence type="ECO:0000256" key="15">
    <source>
        <dbReference type="SAM" id="MobiDB-lite"/>
    </source>
</evidence>
<dbReference type="InterPro" id="IPR013650">
    <property type="entry name" value="ATP-grasp_succ-CoA_synth-type"/>
</dbReference>
<evidence type="ECO:0000256" key="5">
    <source>
        <dbReference type="ARBA" id="ARBA00022723"/>
    </source>
</evidence>
<comment type="subunit">
    <text evidence="11">Heterodimer of an alpha and a beta subunit. The beta subunit determines specificity for ATP. Interacts with ALAS2.</text>
</comment>
<name>A0A7J8GMR7_MOLMO</name>
<feature type="site" description="Important for substrate specificity" evidence="14">
    <location>
        <position position="150"/>
    </location>
</feature>